<dbReference type="EMBL" id="CP027033">
    <property type="protein sequence ID" value="AXR83167.1"/>
    <property type="molecule type" value="Genomic_DNA"/>
</dbReference>
<evidence type="ECO:0000256" key="1">
    <source>
        <dbReference type="SAM" id="MobiDB-lite"/>
    </source>
</evidence>
<reference evidence="3" key="3">
    <citation type="journal article" date="2019" name="Int. J. Syst. Evol. Microbiol.">
        <title>Natronolimnobius sulfurireducens sp. nov. and Halalkaliarchaeum desulfuricum gen. nov., sp. nov., the first sulfur-respiring alkaliphilic haloarchaea from hypersaline alkaline lakes.</title>
        <authorList>
            <person name="Sorokin D.Y."/>
            <person name="Yakimov M."/>
            <person name="Messina E."/>
            <person name="Merkel A.Y."/>
            <person name="Bale N.J."/>
            <person name="Sinninghe Damste J.S."/>
        </authorList>
    </citation>
    <scope>NUCLEOTIDE SEQUENCE</scope>
    <source>
        <strain evidence="4">AArc-Mg</strain>
        <strain evidence="3">AArc1</strain>
    </source>
</reference>
<evidence type="ECO:0000313" key="3">
    <source>
        <dbReference type="EMBL" id="AXR79397.1"/>
    </source>
</evidence>
<sequence length="108" mass="11643">MTPVALLVVFCVVLGVIALGRLAFDADRDRVDVGTTLVVWGISALAMLWVALEEGWLAAGQLALLGGLGIILIVTGVVVIARYWRHPRRDPGEGLHDDIPDDVETSRE</sequence>
<feature type="transmembrane region" description="Helical" evidence="2">
    <location>
        <begin position="58"/>
        <end position="81"/>
    </location>
</feature>
<keyword evidence="2" id="KW-0472">Membrane</keyword>
<dbReference type="OrthoDB" id="169164at2157"/>
<organism evidence="3 6">
    <name type="scientific">Natrarchaeobaculum sulfurireducens</name>
    <dbReference type="NCBI Taxonomy" id="2044521"/>
    <lineage>
        <taxon>Archaea</taxon>
        <taxon>Methanobacteriati</taxon>
        <taxon>Methanobacteriota</taxon>
        <taxon>Stenosarchaea group</taxon>
        <taxon>Halobacteria</taxon>
        <taxon>Halobacteriales</taxon>
        <taxon>Natrialbaceae</taxon>
        <taxon>Natrarchaeobaculum</taxon>
    </lineage>
</organism>
<dbReference type="AlphaFoldDB" id="A0A346PIQ2"/>
<keyword evidence="5" id="KW-1185">Reference proteome</keyword>
<dbReference type="EMBL" id="CP024047">
    <property type="protein sequence ID" value="AXR79397.1"/>
    <property type="molecule type" value="Genomic_DNA"/>
</dbReference>
<reference evidence="6" key="1">
    <citation type="submission" date="2017-10" db="EMBL/GenBank/DDBJ databases">
        <title>Phenotypic and genomic properties of facultatively anaerobic sulfur-reducing natronoarchaea from hypersaline soda lakes.</title>
        <authorList>
            <person name="Sorokin D.Y."/>
            <person name="Kublanov I.V."/>
            <person name="Roman P."/>
            <person name="Sinninghe Damste J.S."/>
            <person name="Golyshin P.N."/>
            <person name="Rojo D."/>
            <person name="Ciordia S."/>
            <person name="Mena Md.C."/>
            <person name="Ferrer M."/>
            <person name="Messina E."/>
            <person name="Smedile F."/>
            <person name="La Spada G."/>
            <person name="La Cono V."/>
            <person name="Yakimov M.M."/>
        </authorList>
    </citation>
    <scope>NUCLEOTIDE SEQUENCE [LARGE SCALE GENOMIC DNA]</scope>
    <source>
        <strain evidence="6">AArc1</strain>
    </source>
</reference>
<evidence type="ECO:0000313" key="5">
    <source>
        <dbReference type="Proteomes" id="UP000258613"/>
    </source>
</evidence>
<feature type="transmembrane region" description="Helical" evidence="2">
    <location>
        <begin position="31"/>
        <end position="52"/>
    </location>
</feature>
<proteinExistence type="predicted"/>
<dbReference type="GeneID" id="37643674"/>
<name>A0A346PIQ2_9EURY</name>
<reference evidence="5" key="2">
    <citation type="submission" date="2018-02" db="EMBL/GenBank/DDBJ databases">
        <title>Phenotypic and genomic properties of facultatively anaerobic sulfur-reducing natronoarchaea from hypersaline soda lakes.</title>
        <authorList>
            <person name="Sorokin D.Y."/>
            <person name="Kublanov I.V."/>
            <person name="Roman P."/>
            <person name="Sinninghe Damste J.S."/>
            <person name="Golyshin P.N."/>
            <person name="Rojo D."/>
            <person name="Ciordia S."/>
            <person name="Mena M.D.C."/>
            <person name="Ferrer M."/>
            <person name="Messina E."/>
            <person name="Smedile F."/>
            <person name="La Spada G."/>
            <person name="La Cono V."/>
            <person name="Yakimov M.M."/>
        </authorList>
    </citation>
    <scope>NUCLEOTIDE SEQUENCE [LARGE SCALE GENOMIC DNA]</scope>
    <source>
        <strain evidence="5">AArc-Mg</strain>
    </source>
</reference>
<feature type="compositionally biased region" description="Basic and acidic residues" evidence="1">
    <location>
        <begin position="89"/>
        <end position="108"/>
    </location>
</feature>
<keyword evidence="2" id="KW-1133">Transmembrane helix</keyword>
<feature type="region of interest" description="Disordered" evidence="1">
    <location>
        <begin position="87"/>
        <end position="108"/>
    </location>
</feature>
<accession>A0A346PUH2</accession>
<keyword evidence="2" id="KW-0812">Transmembrane</keyword>
<dbReference type="Proteomes" id="UP000258707">
    <property type="component" value="Chromosome"/>
</dbReference>
<dbReference type="Proteomes" id="UP000258613">
    <property type="component" value="Chromosome"/>
</dbReference>
<feature type="transmembrane region" description="Helical" evidence="2">
    <location>
        <begin position="6"/>
        <end position="24"/>
    </location>
</feature>
<accession>A0A346PIQ2</accession>
<evidence type="ECO:0000313" key="4">
    <source>
        <dbReference type="EMBL" id="AXR83167.1"/>
    </source>
</evidence>
<dbReference type="RefSeq" id="WP_186336614.1">
    <property type="nucleotide sequence ID" value="NZ_CP024047.1"/>
</dbReference>
<dbReference type="KEGG" id="nag:AArcMg_3182"/>
<protein>
    <submittedName>
        <fullName evidence="3">Putative membrane protein</fullName>
    </submittedName>
</protein>
<evidence type="ECO:0000313" key="6">
    <source>
        <dbReference type="Proteomes" id="UP000258707"/>
    </source>
</evidence>
<evidence type="ECO:0000256" key="2">
    <source>
        <dbReference type="SAM" id="Phobius"/>
    </source>
</evidence>
<dbReference type="KEGG" id="nan:AArc1_3091"/>
<gene>
    <name evidence="3" type="ORF">AArc1_3091</name>
    <name evidence="4" type="ORF">AArcMg_3182</name>
</gene>